<dbReference type="RefSeq" id="WP_198101495.1">
    <property type="nucleotide sequence ID" value="NZ_JAEDAL010000007.1"/>
</dbReference>
<dbReference type="GO" id="GO:0008483">
    <property type="term" value="F:transaminase activity"/>
    <property type="evidence" value="ECO:0007669"/>
    <property type="project" value="TreeGrafter"/>
</dbReference>
<protein>
    <submittedName>
        <fullName evidence="5">Lipopolysaccharide biosynthesis protein RfbH</fullName>
    </submittedName>
</protein>
<dbReference type="InterPro" id="IPR015422">
    <property type="entry name" value="PyrdxlP-dep_Trfase_small"/>
</dbReference>
<dbReference type="AlphaFoldDB" id="A0A931NFT5"/>
<dbReference type="FunFam" id="3.90.1150.10:FF:000068">
    <property type="entry name" value="LPS biosynthesis protein"/>
    <property type="match status" value="1"/>
</dbReference>
<dbReference type="Gene3D" id="3.90.1150.10">
    <property type="entry name" value="Aspartate Aminotransferase, domain 1"/>
    <property type="match status" value="1"/>
</dbReference>
<dbReference type="FunFam" id="3.40.640.10:FF:000079">
    <property type="entry name" value="LPS biosynthesis protein"/>
    <property type="match status" value="1"/>
</dbReference>
<dbReference type="GO" id="GO:0000271">
    <property type="term" value="P:polysaccharide biosynthetic process"/>
    <property type="evidence" value="ECO:0007669"/>
    <property type="project" value="TreeGrafter"/>
</dbReference>
<dbReference type="EMBL" id="JAEDAL010000007">
    <property type="protein sequence ID" value="MBH9553881.1"/>
    <property type="molecule type" value="Genomic_DNA"/>
</dbReference>
<evidence type="ECO:0000256" key="3">
    <source>
        <dbReference type="ARBA" id="ARBA00037999"/>
    </source>
</evidence>
<gene>
    <name evidence="5" type="primary">rfbH</name>
    <name evidence="5" type="ORF">I7X43_13615</name>
</gene>
<keyword evidence="2 4" id="KW-0663">Pyridoxal phosphate</keyword>
<comment type="caution">
    <text evidence="5">The sequence shown here is derived from an EMBL/GenBank/DDBJ whole genome shotgun (WGS) entry which is preliminary data.</text>
</comment>
<dbReference type="InterPro" id="IPR000653">
    <property type="entry name" value="DegT/StrS_aminotransferase"/>
</dbReference>
<evidence type="ECO:0000256" key="2">
    <source>
        <dbReference type="ARBA" id="ARBA00022898"/>
    </source>
</evidence>
<accession>A0A931NFT5</accession>
<evidence type="ECO:0000313" key="5">
    <source>
        <dbReference type="EMBL" id="MBH9553881.1"/>
    </source>
</evidence>
<dbReference type="SUPFAM" id="SSF53383">
    <property type="entry name" value="PLP-dependent transferases"/>
    <property type="match status" value="1"/>
</dbReference>
<dbReference type="InterPro" id="IPR015421">
    <property type="entry name" value="PyrdxlP-dep_Trfase_major"/>
</dbReference>
<dbReference type="Pfam" id="PF01041">
    <property type="entry name" value="DegT_DnrJ_EryC1"/>
    <property type="match status" value="1"/>
</dbReference>
<evidence type="ECO:0000313" key="6">
    <source>
        <dbReference type="Proteomes" id="UP000620139"/>
    </source>
</evidence>
<keyword evidence="6" id="KW-1185">Reference proteome</keyword>
<dbReference type="Gene3D" id="3.40.640.10">
    <property type="entry name" value="Type I PLP-dependent aspartate aminotransferase-like (Major domain)"/>
    <property type="match status" value="1"/>
</dbReference>
<comment type="similarity">
    <text evidence="3 4">Belongs to the DegT/DnrJ/EryC1 family.</text>
</comment>
<dbReference type="GO" id="GO:0030170">
    <property type="term" value="F:pyridoxal phosphate binding"/>
    <property type="evidence" value="ECO:0007669"/>
    <property type="project" value="TreeGrafter"/>
</dbReference>
<dbReference type="CDD" id="cd00616">
    <property type="entry name" value="AHBA_syn"/>
    <property type="match status" value="1"/>
</dbReference>
<dbReference type="PIRSF" id="PIRSF000390">
    <property type="entry name" value="PLP_StrS"/>
    <property type="match status" value="1"/>
</dbReference>
<proteinExistence type="inferred from homology"/>
<comment type="cofactor">
    <cofactor evidence="1">
        <name>pyridoxal 5'-phosphate</name>
        <dbReference type="ChEBI" id="CHEBI:597326"/>
    </cofactor>
</comment>
<name>A0A931NFT5_9BURK</name>
<evidence type="ECO:0000256" key="1">
    <source>
        <dbReference type="ARBA" id="ARBA00001933"/>
    </source>
</evidence>
<dbReference type="PANTHER" id="PTHR30244:SF34">
    <property type="entry name" value="DTDP-4-AMINO-4,6-DIDEOXYGALACTOSE TRANSAMINASE"/>
    <property type="match status" value="1"/>
</dbReference>
<dbReference type="Proteomes" id="UP000620139">
    <property type="component" value="Unassembled WGS sequence"/>
</dbReference>
<reference evidence="5" key="1">
    <citation type="submission" date="2020-12" db="EMBL/GenBank/DDBJ databases">
        <title>The genome sequence of Inhella sp. 4Y17.</title>
        <authorList>
            <person name="Liu Y."/>
        </authorList>
    </citation>
    <scope>NUCLEOTIDE SEQUENCE</scope>
    <source>
        <strain evidence="5">4Y10</strain>
    </source>
</reference>
<evidence type="ECO:0000256" key="4">
    <source>
        <dbReference type="RuleBase" id="RU004508"/>
    </source>
</evidence>
<dbReference type="PANTHER" id="PTHR30244">
    <property type="entry name" value="TRANSAMINASE"/>
    <property type="match status" value="1"/>
</dbReference>
<dbReference type="InterPro" id="IPR015424">
    <property type="entry name" value="PyrdxlP-dep_Trfase"/>
</dbReference>
<dbReference type="NCBIfam" id="NF011936">
    <property type="entry name" value="PRK15407.1"/>
    <property type="match status" value="1"/>
</dbReference>
<organism evidence="5 6">
    <name type="scientific">Inhella gelatinilytica</name>
    <dbReference type="NCBI Taxonomy" id="2795030"/>
    <lineage>
        <taxon>Bacteria</taxon>
        <taxon>Pseudomonadati</taxon>
        <taxon>Pseudomonadota</taxon>
        <taxon>Betaproteobacteria</taxon>
        <taxon>Burkholderiales</taxon>
        <taxon>Sphaerotilaceae</taxon>
        <taxon>Inhella</taxon>
    </lineage>
</organism>
<sequence>MTTSTPVQFQPRQDALRQQIAELVQQYAELAHAPKPFVPGESAVPVSGKVIGTMELQYMVDAALDGWLTTGRFNARFELRLAQFLGVKHVLTVNSGSSANLVAFSTLTSPKLGARAIQPGDEVIGVAAGFPTTVNPILQFGAVPVFVDVDLATHNIDASLIEAAITPKTKAIMLAHSLGNPFNLDVVTALCKKYQLWLVEDCCDALGATYKGQMVGTFGDIATLSFYPAHHITMGEGGAVFTNDDELKSIAESFRDWGRDCYCPPGKDNTCNKRFCWTKKELGGDLPDGYDHKYTYSHLGYNLKISDMQAACALAQMEQVEAFIAKRRANFDYLKARLQSCAEFLHLPEATPHAEPSWFGFPLILKETAGVARTDLIQYLEQNKIGTRLLFAGNLTKQPYMAGRNFRVASSLANTDVVMNQTFWLGTFPGLDTPQLDYIADKLEAFFGLNF</sequence>